<evidence type="ECO:0000313" key="1">
    <source>
        <dbReference type="EMBL" id="GIY07363.1"/>
    </source>
</evidence>
<keyword evidence="2" id="KW-1185">Reference proteome</keyword>
<organism evidence="1 2">
    <name type="scientific">Caerostris darwini</name>
    <dbReference type="NCBI Taxonomy" id="1538125"/>
    <lineage>
        <taxon>Eukaryota</taxon>
        <taxon>Metazoa</taxon>
        <taxon>Ecdysozoa</taxon>
        <taxon>Arthropoda</taxon>
        <taxon>Chelicerata</taxon>
        <taxon>Arachnida</taxon>
        <taxon>Araneae</taxon>
        <taxon>Araneomorphae</taxon>
        <taxon>Entelegynae</taxon>
        <taxon>Araneoidea</taxon>
        <taxon>Araneidae</taxon>
        <taxon>Caerostris</taxon>
    </lineage>
</organism>
<name>A0AAV4QCC7_9ARAC</name>
<proteinExistence type="predicted"/>
<comment type="caution">
    <text evidence="1">The sequence shown here is derived from an EMBL/GenBank/DDBJ whole genome shotgun (WGS) entry which is preliminary data.</text>
</comment>
<accession>A0AAV4QCC7</accession>
<reference evidence="1 2" key="1">
    <citation type="submission" date="2021-06" db="EMBL/GenBank/DDBJ databases">
        <title>Caerostris darwini draft genome.</title>
        <authorList>
            <person name="Kono N."/>
            <person name="Arakawa K."/>
        </authorList>
    </citation>
    <scope>NUCLEOTIDE SEQUENCE [LARGE SCALE GENOMIC DNA]</scope>
</reference>
<dbReference type="Proteomes" id="UP001054837">
    <property type="component" value="Unassembled WGS sequence"/>
</dbReference>
<dbReference type="EMBL" id="BPLQ01004336">
    <property type="protein sequence ID" value="GIY07363.1"/>
    <property type="molecule type" value="Genomic_DNA"/>
</dbReference>
<evidence type="ECO:0008006" key="3">
    <source>
        <dbReference type="Google" id="ProtNLM"/>
    </source>
</evidence>
<evidence type="ECO:0000313" key="2">
    <source>
        <dbReference type="Proteomes" id="UP001054837"/>
    </source>
</evidence>
<gene>
    <name evidence="1" type="ORF">CDAR_434751</name>
</gene>
<sequence>MIIDCRGFPHPVFAVNGKMGNLVRNLQTALNFALCKRCSSSFTDVWSIAVNGKMGNLLRNLQTALNFRLCKRCSSSFTDVWVVAVDEYRRLLEIID</sequence>
<protein>
    <recommendedName>
        <fullName evidence="3">Mut7-C RNAse domain-containing protein</fullName>
    </recommendedName>
</protein>
<dbReference type="AlphaFoldDB" id="A0AAV4QCC7"/>